<dbReference type="EMBL" id="JAPOHA010000001">
    <property type="protein sequence ID" value="MCY1712779.1"/>
    <property type="molecule type" value="Genomic_DNA"/>
</dbReference>
<keyword evidence="2" id="KW-1185">Reference proteome</keyword>
<dbReference type="InterPro" id="IPR007391">
    <property type="entry name" value="Vancomycin_resist_VanW"/>
</dbReference>
<comment type="caution">
    <text evidence="1">The sequence shown here is derived from an EMBL/GenBank/DDBJ whole genome shotgun (WGS) entry which is preliminary data.</text>
</comment>
<dbReference type="Pfam" id="PF04294">
    <property type="entry name" value="VanW"/>
    <property type="match status" value="1"/>
</dbReference>
<organism evidence="1 2">
    <name type="scientific">Caproiciproducens galactitolivorans</name>
    <dbReference type="NCBI Taxonomy" id="642589"/>
    <lineage>
        <taxon>Bacteria</taxon>
        <taxon>Bacillati</taxon>
        <taxon>Bacillota</taxon>
        <taxon>Clostridia</taxon>
        <taxon>Eubacteriales</taxon>
        <taxon>Acutalibacteraceae</taxon>
        <taxon>Caproiciproducens</taxon>
    </lineage>
</organism>
<name>A0ABT4BPG8_9FIRM</name>
<protein>
    <submittedName>
        <fullName evidence="1">VanW family protein</fullName>
    </submittedName>
</protein>
<dbReference type="RefSeq" id="WP_268056788.1">
    <property type="nucleotide sequence ID" value="NZ_JAPOHA010000001.1"/>
</dbReference>
<evidence type="ECO:0000313" key="1">
    <source>
        <dbReference type="EMBL" id="MCY1712779.1"/>
    </source>
</evidence>
<dbReference type="PANTHER" id="PTHR35788">
    <property type="entry name" value="EXPORTED PROTEIN-RELATED"/>
    <property type="match status" value="1"/>
</dbReference>
<dbReference type="InterPro" id="IPR052913">
    <property type="entry name" value="Glycopeptide_resist_protein"/>
</dbReference>
<dbReference type="PANTHER" id="PTHR35788:SF1">
    <property type="entry name" value="EXPORTED PROTEIN"/>
    <property type="match status" value="1"/>
</dbReference>
<reference evidence="1 2" key="1">
    <citation type="submission" date="2022-11" db="EMBL/GenBank/DDBJ databases">
        <authorList>
            <person name="Caiyu Z."/>
        </authorList>
    </citation>
    <scope>NUCLEOTIDE SEQUENCE [LARGE SCALE GENOMIC DNA]</scope>
    <source>
        <strain evidence="1 2">YR-4</strain>
    </source>
</reference>
<proteinExistence type="predicted"/>
<dbReference type="Proteomes" id="UP001082703">
    <property type="component" value="Unassembled WGS sequence"/>
</dbReference>
<accession>A0ABT4BPG8</accession>
<gene>
    <name evidence="1" type="ORF">OUY18_00705</name>
</gene>
<sequence length="287" mass="33768">MNRNYAPVNQLFPQKRTRLRLFFGIQYFTCKRYCKWIFGTERPARSFSRGKLSYLCFSHSTPLFRKLKELDMQLQYNKITNLKLAVEKLNGILIRPGETFSYWRTIGKPTRRKGYLEGMVLFCGTVQKGVGGGLCQLSNLIYWMTLHTGLTVTERYRHSYDVFPDSNRTQPFGSGATCFYNYKDLTIKNETPFSFQLCLNVTDTDLEGEWRSDAKPHYTYEVYEKEQHITHEYWGGFTRNNTLYRKTIRPDGEIVRDEYLSENHAVMMYTPFLEAGENEQRKAPADE</sequence>
<evidence type="ECO:0000313" key="2">
    <source>
        <dbReference type="Proteomes" id="UP001082703"/>
    </source>
</evidence>